<dbReference type="EMBL" id="CAMPGE010017610">
    <property type="protein sequence ID" value="CAI2376079.1"/>
    <property type="molecule type" value="Genomic_DNA"/>
</dbReference>
<comment type="caution">
    <text evidence="1">The sequence shown here is derived from an EMBL/GenBank/DDBJ whole genome shotgun (WGS) entry which is preliminary data.</text>
</comment>
<keyword evidence="2" id="KW-1185">Reference proteome</keyword>
<accession>A0AAD1XNW5</accession>
<reference evidence="1" key="1">
    <citation type="submission" date="2023-07" db="EMBL/GenBank/DDBJ databases">
        <authorList>
            <consortium name="AG Swart"/>
            <person name="Singh M."/>
            <person name="Singh A."/>
            <person name="Seah K."/>
            <person name="Emmerich C."/>
        </authorList>
    </citation>
    <scope>NUCLEOTIDE SEQUENCE</scope>
    <source>
        <strain evidence="1">DP1</strain>
    </source>
</reference>
<name>A0AAD1XNW5_EUPCR</name>
<evidence type="ECO:0000313" key="1">
    <source>
        <dbReference type="EMBL" id="CAI2376079.1"/>
    </source>
</evidence>
<dbReference type="AlphaFoldDB" id="A0AAD1XNW5"/>
<evidence type="ECO:0000313" key="2">
    <source>
        <dbReference type="Proteomes" id="UP001295684"/>
    </source>
</evidence>
<dbReference type="Proteomes" id="UP001295684">
    <property type="component" value="Unassembled WGS sequence"/>
</dbReference>
<gene>
    <name evidence="1" type="ORF">ECRASSUSDP1_LOCUS17448</name>
</gene>
<proteinExistence type="predicted"/>
<organism evidence="1 2">
    <name type="scientific">Euplotes crassus</name>
    <dbReference type="NCBI Taxonomy" id="5936"/>
    <lineage>
        <taxon>Eukaryota</taxon>
        <taxon>Sar</taxon>
        <taxon>Alveolata</taxon>
        <taxon>Ciliophora</taxon>
        <taxon>Intramacronucleata</taxon>
        <taxon>Spirotrichea</taxon>
        <taxon>Hypotrichia</taxon>
        <taxon>Euplotida</taxon>
        <taxon>Euplotidae</taxon>
        <taxon>Moneuplotes</taxon>
    </lineage>
</organism>
<protein>
    <submittedName>
        <fullName evidence="1">Uncharacterized protein</fullName>
    </submittedName>
</protein>
<sequence length="141" mass="16719">MEIRNWMPSWVQKKGVADCKEGRVLKEEIRFCDKWDLCLSKSFKGFRINVDAVKRITAVCNKFEYVIGNDWIRTGIERFDTEEVERESVLVLEVDKRRPKRYLKEKLSSFENLCLGSIHIRSSKNREYFSICSVSKFIVKN</sequence>